<evidence type="ECO:0000313" key="2">
    <source>
        <dbReference type="EMBL" id="CAB1458332.1"/>
    </source>
</evidence>
<gene>
    <name evidence="2" type="ORF">PLEPLA_LOCUS46162</name>
</gene>
<feature type="compositionally biased region" description="Basic and acidic residues" evidence="1">
    <location>
        <begin position="1"/>
        <end position="17"/>
    </location>
</feature>
<feature type="region of interest" description="Disordered" evidence="1">
    <location>
        <begin position="1"/>
        <end position="21"/>
    </location>
</feature>
<sequence length="157" mass="17729">MERCRKEKGRNKIEESRSLSTGCVSMQSSKHRVPRITQGDLFVGPARDLQPTPTYIDSKSQTSTTYVLAAHSSLLLLLRLLLLLLTPPSTQDPINDTGPGKRERRAGDRHELWHEMQKRSPSDVHTRVRAHRRLSLPAKSTVWLTPGVPRRTRGSCS</sequence>
<keyword evidence="3" id="KW-1185">Reference proteome</keyword>
<proteinExistence type="predicted"/>
<dbReference type="EMBL" id="CADEAL010004383">
    <property type="protein sequence ID" value="CAB1458332.1"/>
    <property type="molecule type" value="Genomic_DNA"/>
</dbReference>
<dbReference type="AlphaFoldDB" id="A0A9N7VS90"/>
<evidence type="ECO:0000313" key="3">
    <source>
        <dbReference type="Proteomes" id="UP001153269"/>
    </source>
</evidence>
<comment type="caution">
    <text evidence="2">The sequence shown here is derived from an EMBL/GenBank/DDBJ whole genome shotgun (WGS) entry which is preliminary data.</text>
</comment>
<accession>A0A9N7VS90</accession>
<evidence type="ECO:0000256" key="1">
    <source>
        <dbReference type="SAM" id="MobiDB-lite"/>
    </source>
</evidence>
<protein>
    <submittedName>
        <fullName evidence="2">Uncharacterized protein</fullName>
    </submittedName>
</protein>
<organism evidence="2 3">
    <name type="scientific">Pleuronectes platessa</name>
    <name type="common">European plaice</name>
    <dbReference type="NCBI Taxonomy" id="8262"/>
    <lineage>
        <taxon>Eukaryota</taxon>
        <taxon>Metazoa</taxon>
        <taxon>Chordata</taxon>
        <taxon>Craniata</taxon>
        <taxon>Vertebrata</taxon>
        <taxon>Euteleostomi</taxon>
        <taxon>Actinopterygii</taxon>
        <taxon>Neopterygii</taxon>
        <taxon>Teleostei</taxon>
        <taxon>Neoteleostei</taxon>
        <taxon>Acanthomorphata</taxon>
        <taxon>Carangaria</taxon>
        <taxon>Pleuronectiformes</taxon>
        <taxon>Pleuronectoidei</taxon>
        <taxon>Pleuronectidae</taxon>
        <taxon>Pleuronectes</taxon>
    </lineage>
</organism>
<reference evidence="2" key="1">
    <citation type="submission" date="2020-03" db="EMBL/GenBank/DDBJ databases">
        <authorList>
            <person name="Weist P."/>
        </authorList>
    </citation>
    <scope>NUCLEOTIDE SEQUENCE</scope>
</reference>
<dbReference type="Proteomes" id="UP001153269">
    <property type="component" value="Unassembled WGS sequence"/>
</dbReference>
<name>A0A9N7VS90_PLEPL</name>